<accession>A0A4Q2IZC5</accession>
<dbReference type="HAMAP" id="MF_01940">
    <property type="entry name" value="RNA_CPDase"/>
    <property type="match status" value="1"/>
</dbReference>
<feature type="active site" description="Proton donor" evidence="2">
    <location>
        <position position="37"/>
    </location>
</feature>
<comment type="caution">
    <text evidence="3">The sequence shown here is derived from an EMBL/GenBank/DDBJ whole genome shotgun (WGS) entry which is preliminary data.</text>
</comment>
<proteinExistence type="inferred from homology"/>
<dbReference type="Proteomes" id="UP000292347">
    <property type="component" value="Unassembled WGS sequence"/>
</dbReference>
<comment type="similarity">
    <text evidence="2">Belongs to the 2H phosphoesterase superfamily. ThpR family.</text>
</comment>
<dbReference type="GO" id="GO:0004113">
    <property type="term" value="F:2',3'-cyclic-nucleotide 3'-phosphodiesterase activity"/>
    <property type="evidence" value="ECO:0007669"/>
    <property type="project" value="InterPro"/>
</dbReference>
<evidence type="ECO:0000313" key="3">
    <source>
        <dbReference type="EMBL" id="RXZ34372.1"/>
    </source>
</evidence>
<reference evidence="3 4" key="1">
    <citation type="submission" date="2019-01" db="EMBL/GenBank/DDBJ databases">
        <title>Sphingomonas mucosissima sp. nov. and Sphingomonas desiccabilis sp. nov., from biological soil crusts in the Colorado Plateau, USA.</title>
        <authorList>
            <person name="Zhu D."/>
        </authorList>
    </citation>
    <scope>NUCLEOTIDE SEQUENCE [LARGE SCALE GENOMIC DNA]</scope>
    <source>
        <strain evidence="3 4">CP1D</strain>
    </source>
</reference>
<dbReference type="InterPro" id="IPR004175">
    <property type="entry name" value="RNA_CPDase"/>
</dbReference>
<name>A0A4Q2IZC5_9SPHN</name>
<evidence type="ECO:0000256" key="1">
    <source>
        <dbReference type="ARBA" id="ARBA00022801"/>
    </source>
</evidence>
<feature type="short sequence motif" description="HXTX 2" evidence="2">
    <location>
        <begin position="121"/>
        <end position="124"/>
    </location>
</feature>
<comment type="catalytic activity">
    <reaction evidence="2">
        <text>a 3'-end 2',3'-cyclophospho-ribonucleotide-RNA + H2O = a 3'-end 2'-phospho-ribonucleotide-RNA + H(+)</text>
        <dbReference type="Rhea" id="RHEA:11828"/>
        <dbReference type="Rhea" id="RHEA-COMP:10464"/>
        <dbReference type="Rhea" id="RHEA-COMP:17353"/>
        <dbReference type="ChEBI" id="CHEBI:15377"/>
        <dbReference type="ChEBI" id="CHEBI:15378"/>
        <dbReference type="ChEBI" id="CHEBI:83064"/>
        <dbReference type="ChEBI" id="CHEBI:173113"/>
        <dbReference type="EC" id="3.1.4.58"/>
    </reaction>
</comment>
<dbReference type="EMBL" id="SDPT01000001">
    <property type="protein sequence ID" value="RXZ34372.1"/>
    <property type="molecule type" value="Genomic_DNA"/>
</dbReference>
<dbReference type="Gene3D" id="3.90.1140.10">
    <property type="entry name" value="Cyclic phosphodiesterase"/>
    <property type="match status" value="1"/>
</dbReference>
<organism evidence="3 4">
    <name type="scientific">Sphingomonas desiccabilis</name>
    <dbReference type="NCBI Taxonomy" id="429134"/>
    <lineage>
        <taxon>Bacteria</taxon>
        <taxon>Pseudomonadati</taxon>
        <taxon>Pseudomonadota</taxon>
        <taxon>Alphaproteobacteria</taxon>
        <taxon>Sphingomonadales</taxon>
        <taxon>Sphingomonadaceae</taxon>
        <taxon>Sphingomonas</taxon>
    </lineage>
</organism>
<sequence>MHRLFVALRPPPEIRRQLLALMEGVENARWQDDEQLHLTLRFIGNVERPVAEDIATALDGVRAPTMTLRLNGVGCFDRRGRTTALWAGVHPHDAVAALHRKVDQALARVGLPHEGRAFHPHITLARLNAATGPADAFLARHAGLASDPFALTHMLLFESTLTRDGASYEAIARYPLD</sequence>
<dbReference type="EC" id="3.1.4.58" evidence="2"/>
<dbReference type="PANTHER" id="PTHR35561">
    <property type="entry name" value="RNA 2',3'-CYCLIC PHOSPHODIESTERASE"/>
    <property type="match status" value="1"/>
</dbReference>
<dbReference type="OrthoDB" id="9793819at2"/>
<comment type="function">
    <text evidence="2">Hydrolyzes RNA 2',3'-cyclic phosphodiester to an RNA 2'-phosphomonoester.</text>
</comment>
<dbReference type="GO" id="GO:0008664">
    <property type="term" value="F:RNA 2',3'-cyclic 3'-phosphodiesterase activity"/>
    <property type="evidence" value="ECO:0007669"/>
    <property type="project" value="UniProtKB-EC"/>
</dbReference>
<evidence type="ECO:0000313" key="4">
    <source>
        <dbReference type="Proteomes" id="UP000292347"/>
    </source>
</evidence>
<dbReference type="PANTHER" id="PTHR35561:SF1">
    <property type="entry name" value="RNA 2',3'-CYCLIC PHOSPHODIESTERASE"/>
    <property type="match status" value="1"/>
</dbReference>
<feature type="short sequence motif" description="HXTX 1" evidence="2">
    <location>
        <begin position="37"/>
        <end position="40"/>
    </location>
</feature>
<dbReference type="AlphaFoldDB" id="A0A4Q2IZC5"/>
<evidence type="ECO:0000256" key="2">
    <source>
        <dbReference type="HAMAP-Rule" id="MF_01940"/>
    </source>
</evidence>
<dbReference type="RefSeq" id="WP_129340162.1">
    <property type="nucleotide sequence ID" value="NZ_JACIDD010000001.1"/>
</dbReference>
<gene>
    <name evidence="3" type="primary">thpR</name>
    <name evidence="3" type="ORF">EO081_01370</name>
</gene>
<dbReference type="SUPFAM" id="SSF55144">
    <property type="entry name" value="LigT-like"/>
    <property type="match status" value="1"/>
</dbReference>
<keyword evidence="4" id="KW-1185">Reference proteome</keyword>
<protein>
    <recommendedName>
        <fullName evidence="2">RNA 2',3'-cyclic phosphodiesterase</fullName>
        <shortName evidence="2">RNA 2',3'-CPDase</shortName>
        <ecNumber evidence="2">3.1.4.58</ecNumber>
    </recommendedName>
</protein>
<dbReference type="NCBIfam" id="TIGR02258">
    <property type="entry name" value="2_5_ligase"/>
    <property type="match status" value="1"/>
</dbReference>
<keyword evidence="1 2" id="KW-0378">Hydrolase</keyword>
<dbReference type="Pfam" id="PF13563">
    <property type="entry name" value="2_5_RNA_ligase2"/>
    <property type="match status" value="1"/>
</dbReference>
<feature type="active site" description="Proton acceptor" evidence="2">
    <location>
        <position position="121"/>
    </location>
</feature>
<dbReference type="InterPro" id="IPR009097">
    <property type="entry name" value="Cyclic_Pdiesterase"/>
</dbReference>